<name>A0A834WT68_9FABA</name>
<accession>A0A834WT68</accession>
<reference evidence="1" key="1">
    <citation type="submission" date="2020-09" db="EMBL/GenBank/DDBJ databases">
        <title>Genome-Enabled Discovery of Anthraquinone Biosynthesis in Senna tora.</title>
        <authorList>
            <person name="Kang S.-H."/>
            <person name="Pandey R.P."/>
            <person name="Lee C.-M."/>
            <person name="Sim J.-S."/>
            <person name="Jeong J.-T."/>
            <person name="Choi B.-S."/>
            <person name="Jung M."/>
            <person name="Ginzburg D."/>
            <person name="Zhao K."/>
            <person name="Won S.Y."/>
            <person name="Oh T.-J."/>
            <person name="Yu Y."/>
            <person name="Kim N.-H."/>
            <person name="Lee O.R."/>
            <person name="Lee T.-H."/>
            <person name="Bashyal P."/>
            <person name="Kim T.-S."/>
            <person name="Lee W.-H."/>
            <person name="Kawkins C."/>
            <person name="Kim C.-K."/>
            <person name="Kim J.S."/>
            <person name="Ahn B.O."/>
            <person name="Rhee S.Y."/>
            <person name="Sohng J.K."/>
        </authorList>
    </citation>
    <scope>NUCLEOTIDE SEQUENCE</scope>
    <source>
        <tissue evidence="1">Leaf</tissue>
    </source>
</reference>
<dbReference type="Proteomes" id="UP000634136">
    <property type="component" value="Unassembled WGS sequence"/>
</dbReference>
<proteinExistence type="predicted"/>
<gene>
    <name evidence="1" type="ORF">G2W53_014246</name>
</gene>
<dbReference type="AlphaFoldDB" id="A0A834WT68"/>
<dbReference type="EMBL" id="JAAIUW010000005">
    <property type="protein sequence ID" value="KAF7831913.1"/>
    <property type="molecule type" value="Genomic_DNA"/>
</dbReference>
<evidence type="ECO:0000313" key="1">
    <source>
        <dbReference type="EMBL" id="KAF7831913.1"/>
    </source>
</evidence>
<protein>
    <submittedName>
        <fullName evidence="1">Uncharacterized protein</fullName>
    </submittedName>
</protein>
<comment type="caution">
    <text evidence="1">The sequence shown here is derived from an EMBL/GenBank/DDBJ whole genome shotgun (WGS) entry which is preliminary data.</text>
</comment>
<keyword evidence="2" id="KW-1185">Reference proteome</keyword>
<evidence type="ECO:0000313" key="2">
    <source>
        <dbReference type="Proteomes" id="UP000634136"/>
    </source>
</evidence>
<sequence length="24" mass="2714">MMNLNGDEPQLAAIVAMKVERVKR</sequence>
<organism evidence="1 2">
    <name type="scientific">Senna tora</name>
    <dbReference type="NCBI Taxonomy" id="362788"/>
    <lineage>
        <taxon>Eukaryota</taxon>
        <taxon>Viridiplantae</taxon>
        <taxon>Streptophyta</taxon>
        <taxon>Embryophyta</taxon>
        <taxon>Tracheophyta</taxon>
        <taxon>Spermatophyta</taxon>
        <taxon>Magnoliopsida</taxon>
        <taxon>eudicotyledons</taxon>
        <taxon>Gunneridae</taxon>
        <taxon>Pentapetalae</taxon>
        <taxon>rosids</taxon>
        <taxon>fabids</taxon>
        <taxon>Fabales</taxon>
        <taxon>Fabaceae</taxon>
        <taxon>Caesalpinioideae</taxon>
        <taxon>Cassia clade</taxon>
        <taxon>Senna</taxon>
    </lineage>
</organism>